<keyword evidence="1" id="KW-0732">Signal</keyword>
<proteinExistence type="predicted"/>
<protein>
    <submittedName>
        <fullName evidence="3">APHP domain protein</fullName>
    </submittedName>
</protein>
<name>B8JCE1_ANAD2</name>
<dbReference type="Pfam" id="PF07705">
    <property type="entry name" value="CARDB"/>
    <property type="match status" value="3"/>
</dbReference>
<dbReference type="Gene3D" id="2.60.40.10">
    <property type="entry name" value="Immunoglobulins"/>
    <property type="match status" value="3"/>
</dbReference>
<feature type="domain" description="CARDB" evidence="2">
    <location>
        <begin position="259"/>
        <end position="369"/>
    </location>
</feature>
<dbReference type="Proteomes" id="UP000007089">
    <property type="component" value="Chromosome"/>
</dbReference>
<feature type="signal peptide" evidence="1">
    <location>
        <begin position="1"/>
        <end position="21"/>
    </location>
</feature>
<dbReference type="KEGG" id="acp:A2cp1_2544"/>
<evidence type="ECO:0000259" key="2">
    <source>
        <dbReference type="Pfam" id="PF07705"/>
    </source>
</evidence>
<organism evidence="3 4">
    <name type="scientific">Anaeromyxobacter dehalogenans (strain ATCC BAA-258 / DSM 21875 / 2CP-1)</name>
    <dbReference type="NCBI Taxonomy" id="455488"/>
    <lineage>
        <taxon>Bacteria</taxon>
        <taxon>Pseudomonadati</taxon>
        <taxon>Myxococcota</taxon>
        <taxon>Myxococcia</taxon>
        <taxon>Myxococcales</taxon>
        <taxon>Cystobacterineae</taxon>
        <taxon>Anaeromyxobacteraceae</taxon>
        <taxon>Anaeromyxobacter</taxon>
    </lineage>
</organism>
<dbReference type="AlphaFoldDB" id="B8JCE1"/>
<keyword evidence="4" id="KW-1185">Reference proteome</keyword>
<gene>
    <name evidence="3" type="ordered locus">A2cp1_2544</name>
</gene>
<feature type="domain" description="CARDB" evidence="2">
    <location>
        <begin position="140"/>
        <end position="250"/>
    </location>
</feature>
<evidence type="ECO:0000313" key="3">
    <source>
        <dbReference type="EMBL" id="ACL65881.1"/>
    </source>
</evidence>
<dbReference type="InterPro" id="IPR013783">
    <property type="entry name" value="Ig-like_fold"/>
</dbReference>
<evidence type="ECO:0000256" key="1">
    <source>
        <dbReference type="SAM" id="SignalP"/>
    </source>
</evidence>
<accession>B8JCE1</accession>
<dbReference type="HOGENOM" id="CLU_679056_0_0_7"/>
<reference evidence="3" key="1">
    <citation type="submission" date="2009-01" db="EMBL/GenBank/DDBJ databases">
        <title>Complete sequence of Anaeromyxobacter dehalogenans 2CP-1.</title>
        <authorList>
            <consortium name="US DOE Joint Genome Institute"/>
            <person name="Lucas S."/>
            <person name="Copeland A."/>
            <person name="Lapidus A."/>
            <person name="Glavina del Rio T."/>
            <person name="Dalin E."/>
            <person name="Tice H."/>
            <person name="Bruce D."/>
            <person name="Goodwin L."/>
            <person name="Pitluck S."/>
            <person name="Saunders E."/>
            <person name="Brettin T."/>
            <person name="Detter J.C."/>
            <person name="Han C."/>
            <person name="Larimer F."/>
            <person name="Land M."/>
            <person name="Hauser L."/>
            <person name="Kyrpides N."/>
            <person name="Ovchinnikova G."/>
            <person name="Beliaev A.S."/>
            <person name="Richardson P."/>
        </authorList>
    </citation>
    <scope>NUCLEOTIDE SEQUENCE</scope>
    <source>
        <strain evidence="3">2CP-1</strain>
    </source>
</reference>
<dbReference type="InterPro" id="IPR011635">
    <property type="entry name" value="CARDB"/>
</dbReference>
<feature type="chain" id="PRO_5002875138" evidence="1">
    <location>
        <begin position="22"/>
        <end position="405"/>
    </location>
</feature>
<sequence length="405" mass="41002">MDRLRNVILALTLASAYPAAAVDLTVAAISASPPTVPLGSTVTVESTVAASGGGAVNGFYVHYYLSTDPTITTSDVVLGNRHLSAGLKDGESSTATLTFSPPTSISGTYYVGAIVDTTSQVSESDETNNALAGPVITITKPDLVVTAVSATPATVPLGSPLTVTDTVTCAGGKASNTIYVKYYLSSDPTITTSDVPLGNRYLSAGLKDGESSTATLAFSPPTSISGTYYVGAIVDATSQVSESDETNNALAGPVITITKPDLVVTALTATPTTVPLGSSLTVTDSVTVTGGKTLSSFYVRYYLSTDPVITASDISIGSRSIGAAMTPGQSNSATTTLSPSTSITGTYYVGAIVDSTYIDESDETNNAITGPVITITKPDLVVTALTATPTTVPLGSLTCPPTLDG</sequence>
<evidence type="ECO:0000313" key="4">
    <source>
        <dbReference type="Proteomes" id="UP000007089"/>
    </source>
</evidence>
<feature type="domain" description="CARDB" evidence="2">
    <location>
        <begin position="23"/>
        <end position="131"/>
    </location>
</feature>
<dbReference type="EMBL" id="CP001359">
    <property type="protein sequence ID" value="ACL65881.1"/>
    <property type="molecule type" value="Genomic_DNA"/>
</dbReference>